<dbReference type="InterPro" id="IPR001296">
    <property type="entry name" value="Glyco_trans_1"/>
</dbReference>
<reference evidence="5 6" key="1">
    <citation type="submission" date="2015-07" db="EMBL/GenBank/DDBJ databases">
        <title>Foodborne Vibrio parahaemolyticus Isolates.</title>
        <authorList>
            <person name="Ronholm J."/>
            <person name="Petronella N."/>
            <person name="Kenwell R."/>
            <person name="Banerjee S."/>
        </authorList>
    </citation>
    <scope>NUCLEOTIDE SEQUENCE [LARGE SCALE GENOMIC DNA]</scope>
    <source>
        <strain evidence="5 6">HS-06-05</strain>
    </source>
</reference>
<dbReference type="EMBL" id="LIRS01000056">
    <property type="protein sequence ID" value="KOY36105.1"/>
    <property type="molecule type" value="Genomic_DNA"/>
</dbReference>
<dbReference type="Pfam" id="PF00534">
    <property type="entry name" value="Glycos_transf_1"/>
    <property type="match status" value="1"/>
</dbReference>
<evidence type="ECO:0000259" key="4">
    <source>
        <dbReference type="Pfam" id="PF13579"/>
    </source>
</evidence>
<evidence type="ECO:0000313" key="5">
    <source>
        <dbReference type="EMBL" id="KOY36105.1"/>
    </source>
</evidence>
<dbReference type="AlphaFoldDB" id="A0AAW3IYP0"/>
<comment type="caution">
    <text evidence="5">The sequence shown here is derived from an EMBL/GenBank/DDBJ whole genome shotgun (WGS) entry which is preliminary data.</text>
</comment>
<dbReference type="GO" id="GO:0016757">
    <property type="term" value="F:glycosyltransferase activity"/>
    <property type="evidence" value="ECO:0007669"/>
    <property type="project" value="UniProtKB-KW"/>
</dbReference>
<dbReference type="SUPFAM" id="SSF53756">
    <property type="entry name" value="UDP-Glycosyltransferase/glycogen phosphorylase"/>
    <property type="match status" value="1"/>
</dbReference>
<proteinExistence type="predicted"/>
<dbReference type="Gene3D" id="3.40.50.2000">
    <property type="entry name" value="Glycogen Phosphorylase B"/>
    <property type="match status" value="2"/>
</dbReference>
<dbReference type="PANTHER" id="PTHR12526:SF629">
    <property type="entry name" value="TEICHURONIC ACID BIOSYNTHESIS GLYCOSYLTRANSFERASE TUAH-RELATED"/>
    <property type="match status" value="1"/>
</dbReference>
<dbReference type="Pfam" id="PF13579">
    <property type="entry name" value="Glyco_trans_4_4"/>
    <property type="match status" value="1"/>
</dbReference>
<gene>
    <name evidence="5" type="ORF">ACX05_07565</name>
</gene>
<name>A0AAW3IYP0_VIBPH</name>
<feature type="domain" description="Glycosyltransferase subfamily 4-like N-terminal" evidence="4">
    <location>
        <begin position="18"/>
        <end position="189"/>
    </location>
</feature>
<accession>A0AAW3IYP0</accession>
<evidence type="ECO:0000256" key="1">
    <source>
        <dbReference type="ARBA" id="ARBA00022676"/>
    </source>
</evidence>
<dbReference type="InterPro" id="IPR028098">
    <property type="entry name" value="Glyco_trans_4-like_N"/>
</dbReference>
<sequence length="408" mass="46466">MSKRISMIVWNEFLNDARVLKEAQTLQQSGYQVSIYALHTPGVTQEHEVLPEGIHVIRVGRSPLWKFRKNKTSASRKNVTATPNKPKSMAAHRQLLRLAARTWTHCGLWYGLIKSKPDAIHAHDVNVLPTAWLASKIRRVPLVYDAHEISTSREGYQSFRKIVGWIEKKIMPKTAGTITTTDMRAKYFALAYKIERPLVLQNRPRFIASEKQSDYLHEYLNLPEKSWPIVLYQGGLQPGRGLRKLVQAAALVPNCYFAFIGGGRQALELHNLTASLNLENRVKFIPTVPLAKLPLFTASADIGVQPIENTCLNHYTTDSNKLFEYALAGIPVLATDFPEIRKIVTSFEIGQVVKGQSYHALADTLRLMLNNPEQLNKYRNNAIKYRENLCWEEQEHKLVNLYRSILGE</sequence>
<dbReference type="PANTHER" id="PTHR12526">
    <property type="entry name" value="GLYCOSYLTRANSFERASE"/>
    <property type="match status" value="1"/>
</dbReference>
<dbReference type="Proteomes" id="UP000037697">
    <property type="component" value="Unassembled WGS sequence"/>
</dbReference>
<keyword evidence="2 5" id="KW-0808">Transferase</keyword>
<organism evidence="5 6">
    <name type="scientific">Vibrio parahaemolyticus</name>
    <dbReference type="NCBI Taxonomy" id="670"/>
    <lineage>
        <taxon>Bacteria</taxon>
        <taxon>Pseudomonadati</taxon>
        <taxon>Pseudomonadota</taxon>
        <taxon>Gammaproteobacteria</taxon>
        <taxon>Vibrionales</taxon>
        <taxon>Vibrionaceae</taxon>
        <taxon>Vibrio</taxon>
    </lineage>
</organism>
<evidence type="ECO:0000256" key="2">
    <source>
        <dbReference type="ARBA" id="ARBA00022679"/>
    </source>
</evidence>
<protein>
    <submittedName>
        <fullName evidence="5">Glycosyl transferase family 1</fullName>
    </submittedName>
</protein>
<dbReference type="GO" id="GO:1901135">
    <property type="term" value="P:carbohydrate derivative metabolic process"/>
    <property type="evidence" value="ECO:0007669"/>
    <property type="project" value="UniProtKB-ARBA"/>
</dbReference>
<evidence type="ECO:0000313" key="6">
    <source>
        <dbReference type="Proteomes" id="UP000037697"/>
    </source>
</evidence>
<keyword evidence="1" id="KW-0328">Glycosyltransferase</keyword>
<feature type="domain" description="Glycosyl transferase family 1" evidence="3">
    <location>
        <begin position="228"/>
        <end position="384"/>
    </location>
</feature>
<evidence type="ECO:0000259" key="3">
    <source>
        <dbReference type="Pfam" id="PF00534"/>
    </source>
</evidence>